<feature type="chain" id="PRO_5016455591" description="DUF2911 family protein" evidence="1">
    <location>
        <begin position="20"/>
        <end position="282"/>
    </location>
</feature>
<gene>
    <name evidence="2" type="ORF">B0O44_11124</name>
</gene>
<dbReference type="SUPFAM" id="SSF48452">
    <property type="entry name" value="TPR-like"/>
    <property type="match status" value="1"/>
</dbReference>
<evidence type="ECO:0000256" key="1">
    <source>
        <dbReference type="SAM" id="SignalP"/>
    </source>
</evidence>
<protein>
    <recommendedName>
        <fullName evidence="4">DUF2911 family protein</fullName>
    </recommendedName>
</protein>
<dbReference type="RefSeq" id="WP_211321444.1">
    <property type="nucleotide sequence ID" value="NZ_QKLU01000011.1"/>
</dbReference>
<dbReference type="InterPro" id="IPR021314">
    <property type="entry name" value="DUF2911"/>
</dbReference>
<dbReference type="EMBL" id="QKLU01000011">
    <property type="protein sequence ID" value="PYF68846.1"/>
    <property type="molecule type" value="Genomic_DNA"/>
</dbReference>
<proteinExistence type="predicted"/>
<name>A0A318U9H9_9SPHI</name>
<reference evidence="2 3" key="1">
    <citation type="submission" date="2018-06" db="EMBL/GenBank/DDBJ databases">
        <title>Genomic Encyclopedia of Archaeal and Bacterial Type Strains, Phase II (KMG-II): from individual species to whole genera.</title>
        <authorList>
            <person name="Goeker M."/>
        </authorList>
    </citation>
    <scope>NUCLEOTIDE SEQUENCE [LARGE SCALE GENOMIC DNA]</scope>
    <source>
        <strain evidence="2 3">DSM 27372</strain>
    </source>
</reference>
<dbReference type="InterPro" id="IPR011990">
    <property type="entry name" value="TPR-like_helical_dom_sf"/>
</dbReference>
<comment type="caution">
    <text evidence="2">The sequence shown here is derived from an EMBL/GenBank/DDBJ whole genome shotgun (WGS) entry which is preliminary data.</text>
</comment>
<dbReference type="Pfam" id="PF11138">
    <property type="entry name" value="DUF2911"/>
    <property type="match status" value="1"/>
</dbReference>
<feature type="signal peptide" evidence="1">
    <location>
        <begin position="1"/>
        <end position="19"/>
    </location>
</feature>
<keyword evidence="1" id="KW-0732">Signal</keyword>
<dbReference type="Gene3D" id="1.25.40.1040">
    <property type="match status" value="1"/>
</dbReference>
<evidence type="ECO:0000313" key="2">
    <source>
        <dbReference type="EMBL" id="PYF68846.1"/>
    </source>
</evidence>
<sequence length="282" mass="31426">MKRILKSTLLLLVALSLNAEVEAQGVKIPQASSGQSLTQDFGLGKITLTYSRPNTKGRKIFGGLEMYDQVWRTGANSATTIKFTDDVTFEGKAVPAGEYELFTIPGKNEWTVILSKMTKQWGAYEYKEDQDFLRVKVKPVALQNKVETFTIQFANVYPTKAQLLLQWENTSVSVNLTTDVDTKVMASIDEAMKGEKKPYFSAAQYYYENGKDLKKALEWMNAAEAADAKGPWIRLWKGRIQLKMGDKKGAAASAEAGIKLAKEAKIDEYVRLNSALLAEAQK</sequence>
<evidence type="ECO:0000313" key="3">
    <source>
        <dbReference type="Proteomes" id="UP000248198"/>
    </source>
</evidence>
<dbReference type="AlphaFoldDB" id="A0A318U9H9"/>
<organism evidence="2 3">
    <name type="scientific">Pedobacter nutrimenti</name>
    <dbReference type="NCBI Taxonomy" id="1241337"/>
    <lineage>
        <taxon>Bacteria</taxon>
        <taxon>Pseudomonadati</taxon>
        <taxon>Bacteroidota</taxon>
        <taxon>Sphingobacteriia</taxon>
        <taxon>Sphingobacteriales</taxon>
        <taxon>Sphingobacteriaceae</taxon>
        <taxon>Pedobacter</taxon>
    </lineage>
</organism>
<evidence type="ECO:0008006" key="4">
    <source>
        <dbReference type="Google" id="ProtNLM"/>
    </source>
</evidence>
<dbReference type="Proteomes" id="UP000248198">
    <property type="component" value="Unassembled WGS sequence"/>
</dbReference>
<keyword evidence="3" id="KW-1185">Reference proteome</keyword>
<accession>A0A318U9H9</accession>